<keyword evidence="1" id="KW-0597">Phosphoprotein</keyword>
<dbReference type="EMBL" id="CAKJTI010000002">
    <property type="protein sequence ID" value="CAG9611580.1"/>
    <property type="molecule type" value="Genomic_DNA"/>
</dbReference>
<gene>
    <name evidence="5" type="ORF">BACCIP111899_00752</name>
</gene>
<dbReference type="Pfam" id="PF14682">
    <property type="entry name" value="SPOB_ab"/>
    <property type="match status" value="1"/>
</dbReference>
<comment type="caution">
    <text evidence="5">The sequence shown here is derived from an EMBL/GenBank/DDBJ whole genome shotgun (WGS) entry which is preliminary data.</text>
</comment>
<keyword evidence="6" id="KW-1185">Reference proteome</keyword>
<accession>A0ABM8Y784</accession>
<proteinExistence type="predicted"/>
<dbReference type="Proteomes" id="UP000789423">
    <property type="component" value="Unassembled WGS sequence"/>
</dbReference>
<dbReference type="Pfam" id="PF14689">
    <property type="entry name" value="SPOB_a"/>
    <property type="match status" value="1"/>
</dbReference>
<dbReference type="InterPro" id="IPR016120">
    <property type="entry name" value="Sig_transdc_His_kin_SpoOB"/>
</dbReference>
<organism evidence="5 6">
    <name type="scientific">Bacillus rhizoplanae</name>
    <dbReference type="NCBI Taxonomy" id="2880966"/>
    <lineage>
        <taxon>Bacteria</taxon>
        <taxon>Bacillati</taxon>
        <taxon>Bacillota</taxon>
        <taxon>Bacilli</taxon>
        <taxon>Bacillales</taxon>
        <taxon>Bacillaceae</taxon>
        <taxon>Bacillus</taxon>
    </lineage>
</organism>
<dbReference type="InterPro" id="IPR016122">
    <property type="entry name" value="SpoOB_C"/>
</dbReference>
<evidence type="ECO:0000259" key="4">
    <source>
        <dbReference type="SMART" id="SM01317"/>
    </source>
</evidence>
<dbReference type="SUPFAM" id="SSF55890">
    <property type="entry name" value="Sporulation response regulatory protein Spo0B"/>
    <property type="match status" value="1"/>
</dbReference>
<dbReference type="SMART" id="SM01317">
    <property type="entry name" value="SPOB_ab"/>
    <property type="match status" value="1"/>
</dbReference>
<reference evidence="5 6" key="1">
    <citation type="submission" date="2021-10" db="EMBL/GenBank/DDBJ databases">
        <authorList>
            <person name="Criscuolo A."/>
        </authorList>
    </citation>
    <scope>NUCLEOTIDE SEQUENCE [LARGE SCALE GENOMIC DNA]</scope>
    <source>
        <strain evidence="6">CIP 111899</strain>
    </source>
</reference>
<dbReference type="InterPro" id="IPR039506">
    <property type="entry name" value="SPOB_a"/>
</dbReference>
<evidence type="ECO:0000313" key="6">
    <source>
        <dbReference type="Proteomes" id="UP000789423"/>
    </source>
</evidence>
<evidence type="ECO:0000256" key="3">
    <source>
        <dbReference type="ARBA" id="ARBA00022777"/>
    </source>
</evidence>
<evidence type="ECO:0000313" key="5">
    <source>
        <dbReference type="EMBL" id="CAG9611580.1"/>
    </source>
</evidence>
<keyword evidence="2" id="KW-0808">Transferase</keyword>
<sequence length="182" mass="21917">MKEKWTIIDALRHSRHDWLNRMQMIKGNLSLGRVEEIHELINRFVQEARQESNLMGLSMPKFSEWILTYNWKQHPCLLEYEVLGKIHNLSHLDESVSIWTAQFFQMLEHSLDVYVENYVCITVECEDEDARFFFDFRGKLTDVQEIQEWLAHQHNKWFSISYTVRDEEISVILQLLEKSVVR</sequence>
<keyword evidence="3" id="KW-0418">Kinase</keyword>
<name>A0ABM8Y784_9BACI</name>
<dbReference type="InterPro" id="IPR037100">
    <property type="entry name" value="Spo0B_C_sf"/>
</dbReference>
<dbReference type="RefSeq" id="WP_230573854.1">
    <property type="nucleotide sequence ID" value="NZ_CAKJTI010000002.1"/>
</dbReference>
<evidence type="ECO:0000256" key="1">
    <source>
        <dbReference type="ARBA" id="ARBA00022553"/>
    </source>
</evidence>
<dbReference type="Gene3D" id="1.10.287.130">
    <property type="match status" value="1"/>
</dbReference>
<protein>
    <recommendedName>
        <fullName evidence="4">Sporulation initiation phosphotransferase B C-terminal domain-containing protein</fullName>
    </recommendedName>
</protein>
<evidence type="ECO:0000256" key="2">
    <source>
        <dbReference type="ARBA" id="ARBA00022679"/>
    </source>
</evidence>
<dbReference type="Gene3D" id="3.30.565.30">
    <property type="entry name" value="Sporulation initiation phosphotransferase B (SpoOB), C-terminal domain"/>
    <property type="match status" value="1"/>
</dbReference>
<feature type="domain" description="Sporulation initiation phosphotransferase B C-terminal" evidence="4">
    <location>
        <begin position="59"/>
        <end position="171"/>
    </location>
</feature>